<dbReference type="GO" id="GO:0006352">
    <property type="term" value="P:DNA-templated transcription initiation"/>
    <property type="evidence" value="ECO:0007669"/>
    <property type="project" value="InterPro"/>
</dbReference>
<keyword evidence="6" id="KW-1185">Reference proteome</keyword>
<accession>A0A6M1TNU5</accession>
<dbReference type="PANTHER" id="PTHR43133:SF39">
    <property type="entry name" value="SIMILAR TO RNA POLYMERASE SIGMA-E FACTOR"/>
    <property type="match status" value="1"/>
</dbReference>
<evidence type="ECO:0000259" key="4">
    <source>
        <dbReference type="Pfam" id="PF07638"/>
    </source>
</evidence>
<evidence type="ECO:0000313" key="6">
    <source>
        <dbReference type="Proteomes" id="UP000479132"/>
    </source>
</evidence>
<dbReference type="InterPro" id="IPR053812">
    <property type="entry name" value="HTH_Sigma70_ECF-like"/>
</dbReference>
<dbReference type="EMBL" id="JAALLS010000030">
    <property type="protein sequence ID" value="NGP90000.1"/>
    <property type="molecule type" value="Genomic_DNA"/>
</dbReference>
<dbReference type="NCBIfam" id="TIGR02937">
    <property type="entry name" value="sigma70-ECF"/>
    <property type="match status" value="1"/>
</dbReference>
<keyword evidence="1" id="KW-0805">Transcription regulation</keyword>
<dbReference type="RefSeq" id="WP_205720263.1">
    <property type="nucleotide sequence ID" value="NZ_JAALLS010000030.1"/>
</dbReference>
<proteinExistence type="predicted"/>
<sequence>MIAKASSTKTETGFSKWSFFVMNSPSNTDSSNTKETPTKEAITRLLQSSQVGDKEAVNQLLPLVYDEMSNIAHQKLKFERSGHTLDTTALVHEAYFKLINHDKVEWKSRAHFLAIAALSMKRILINYAKRKQAIKRGGEYSRADIELERIEGPSQMNESMAEEILALDKALERMQTFNERGSKVVDYHFFGGLTWKEISEVMGIAPITVRRAWYSSRLWLRRELMKSELPNISLNRPA</sequence>
<dbReference type="PANTHER" id="PTHR43133">
    <property type="entry name" value="RNA POLYMERASE ECF-TYPE SIGMA FACTO"/>
    <property type="match status" value="1"/>
</dbReference>
<feature type="domain" description="RNA polymerase sigma-70 ECF-like HTH" evidence="4">
    <location>
        <begin position="40"/>
        <end position="224"/>
    </location>
</feature>
<dbReference type="InterPro" id="IPR013324">
    <property type="entry name" value="RNA_pol_sigma_r3/r4-like"/>
</dbReference>
<organism evidence="5 6">
    <name type="scientific">Fodinibius halophilus</name>
    <dbReference type="NCBI Taxonomy" id="1736908"/>
    <lineage>
        <taxon>Bacteria</taxon>
        <taxon>Pseudomonadati</taxon>
        <taxon>Balneolota</taxon>
        <taxon>Balneolia</taxon>
        <taxon>Balneolales</taxon>
        <taxon>Balneolaceae</taxon>
        <taxon>Fodinibius</taxon>
    </lineage>
</organism>
<evidence type="ECO:0000256" key="2">
    <source>
        <dbReference type="ARBA" id="ARBA00023082"/>
    </source>
</evidence>
<dbReference type="InterPro" id="IPR011517">
    <property type="entry name" value="RNA_pol_sigma70_ECF-like"/>
</dbReference>
<dbReference type="Proteomes" id="UP000479132">
    <property type="component" value="Unassembled WGS sequence"/>
</dbReference>
<evidence type="ECO:0000256" key="3">
    <source>
        <dbReference type="ARBA" id="ARBA00023163"/>
    </source>
</evidence>
<dbReference type="InterPro" id="IPR014284">
    <property type="entry name" value="RNA_pol_sigma-70_dom"/>
</dbReference>
<evidence type="ECO:0000313" key="5">
    <source>
        <dbReference type="EMBL" id="NGP90000.1"/>
    </source>
</evidence>
<gene>
    <name evidence="5" type="ORF">G3569_16700</name>
</gene>
<reference evidence="5 6" key="1">
    <citation type="submission" date="2020-02" db="EMBL/GenBank/DDBJ databases">
        <title>Aliifodinibius halophilus 2W32, complete genome.</title>
        <authorList>
            <person name="Li Y."/>
            <person name="Wu S."/>
        </authorList>
    </citation>
    <scope>NUCLEOTIDE SEQUENCE [LARGE SCALE GENOMIC DNA]</scope>
    <source>
        <strain evidence="5 6">2W32</strain>
    </source>
</reference>
<dbReference type="SUPFAM" id="SSF88659">
    <property type="entry name" value="Sigma3 and sigma4 domains of RNA polymerase sigma factors"/>
    <property type="match status" value="1"/>
</dbReference>
<keyword evidence="2" id="KW-0731">Sigma factor</keyword>
<evidence type="ECO:0000256" key="1">
    <source>
        <dbReference type="ARBA" id="ARBA00023015"/>
    </source>
</evidence>
<comment type="caution">
    <text evidence="5">The sequence shown here is derived from an EMBL/GenBank/DDBJ whole genome shotgun (WGS) entry which is preliminary data.</text>
</comment>
<dbReference type="NCBIfam" id="TIGR02999">
    <property type="entry name" value="Sig-70_X6"/>
    <property type="match status" value="1"/>
</dbReference>
<keyword evidence="3" id="KW-0804">Transcription</keyword>
<dbReference type="Gene3D" id="1.10.10.10">
    <property type="entry name" value="Winged helix-like DNA-binding domain superfamily/Winged helix DNA-binding domain"/>
    <property type="match status" value="1"/>
</dbReference>
<protein>
    <submittedName>
        <fullName evidence="5">Sigma-70 family RNA polymerase sigma factor</fullName>
    </submittedName>
</protein>
<dbReference type="InterPro" id="IPR036388">
    <property type="entry name" value="WH-like_DNA-bd_sf"/>
</dbReference>
<dbReference type="GO" id="GO:0016987">
    <property type="term" value="F:sigma factor activity"/>
    <property type="evidence" value="ECO:0007669"/>
    <property type="project" value="UniProtKB-KW"/>
</dbReference>
<dbReference type="Pfam" id="PF07638">
    <property type="entry name" value="Sigma70_ECF"/>
    <property type="match status" value="1"/>
</dbReference>
<name>A0A6M1TNU5_9BACT</name>
<dbReference type="AlphaFoldDB" id="A0A6M1TNU5"/>
<dbReference type="InterPro" id="IPR039425">
    <property type="entry name" value="RNA_pol_sigma-70-like"/>
</dbReference>